<protein>
    <submittedName>
        <fullName evidence="1">Glycosyltransferase</fullName>
    </submittedName>
</protein>
<dbReference type="Pfam" id="PF13692">
    <property type="entry name" value="Glyco_trans_1_4"/>
    <property type="match status" value="1"/>
</dbReference>
<dbReference type="RefSeq" id="WP_207992415.1">
    <property type="nucleotide sequence ID" value="NZ_JAGBKM010000041.1"/>
</dbReference>
<dbReference type="Gene3D" id="3.40.50.2000">
    <property type="entry name" value="Glycogen Phosphorylase B"/>
    <property type="match status" value="2"/>
</dbReference>
<accession>A0ABS3NSP3</accession>
<evidence type="ECO:0000313" key="2">
    <source>
        <dbReference type="Proteomes" id="UP000664554"/>
    </source>
</evidence>
<proteinExistence type="predicted"/>
<dbReference type="PANTHER" id="PTHR12526:SF638">
    <property type="entry name" value="SPORE COAT PROTEIN SA"/>
    <property type="match status" value="1"/>
</dbReference>
<dbReference type="EMBL" id="JAGBKM010000041">
    <property type="protein sequence ID" value="MBO1532079.1"/>
    <property type="molecule type" value="Genomic_DNA"/>
</dbReference>
<keyword evidence="2" id="KW-1185">Reference proteome</keyword>
<comment type="caution">
    <text evidence="1">The sequence shown here is derived from an EMBL/GenBank/DDBJ whole genome shotgun (WGS) entry which is preliminary data.</text>
</comment>
<sequence>MNKVLHIITGLSDGGAEGVLTRMCLLEPYSHTVISLMDEGKYGHVLEKAGVEVFYLNMEPSKFKLKNIYNLYHTIKLLKPSHVQTWMYHADLLGGITAKAAGVPNIHWGIRNSNLDKATIKKSTFMVTKICAYLSHIVPKKIISCSNQAVLSHIKQGYSQKKFTVVQNGYDLTKFKPMPESEVLFNFSEKNIPIIAMVARFDVQKDHKNLIQSLSIVKDKQFDFHLVLVGTDMTSDNDELLDIINDSSLTVEDDITLFGQCNDIPLLFNSIDLHVLSSLGEAFPNVLAEAMACGIPCVSTDVGDAKEIIGEHGWIVPPQNSEELASAIMSALDEIQFNPNKWKIRQQEGIQYIGDNFDIYKMVSNFHKAWQDA</sequence>
<evidence type="ECO:0000313" key="1">
    <source>
        <dbReference type="EMBL" id="MBO1532079.1"/>
    </source>
</evidence>
<dbReference type="Proteomes" id="UP000664554">
    <property type="component" value="Unassembled WGS sequence"/>
</dbReference>
<reference evidence="1 2" key="1">
    <citation type="submission" date="2021-03" db="EMBL/GenBank/DDBJ databases">
        <authorList>
            <person name="Shang D.-D."/>
            <person name="Du Z.-J."/>
            <person name="Chen G.-J."/>
        </authorList>
    </citation>
    <scope>NUCLEOTIDE SEQUENCE [LARGE SCALE GENOMIC DNA]</scope>
    <source>
        <strain evidence="1 2">F1192</strain>
    </source>
</reference>
<gene>
    <name evidence="1" type="ORF">J3492_12850</name>
</gene>
<organism evidence="1 2">
    <name type="scientific">Psychrobacter coccoides</name>
    <dbReference type="NCBI Taxonomy" id="2818440"/>
    <lineage>
        <taxon>Bacteria</taxon>
        <taxon>Pseudomonadati</taxon>
        <taxon>Pseudomonadota</taxon>
        <taxon>Gammaproteobacteria</taxon>
        <taxon>Moraxellales</taxon>
        <taxon>Moraxellaceae</taxon>
        <taxon>Psychrobacter</taxon>
    </lineage>
</organism>
<dbReference type="PANTHER" id="PTHR12526">
    <property type="entry name" value="GLYCOSYLTRANSFERASE"/>
    <property type="match status" value="1"/>
</dbReference>
<name>A0ABS3NSP3_9GAMM</name>
<dbReference type="SUPFAM" id="SSF53756">
    <property type="entry name" value="UDP-Glycosyltransferase/glycogen phosphorylase"/>
    <property type="match status" value="1"/>
</dbReference>